<keyword evidence="2" id="KW-1185">Reference proteome</keyword>
<proteinExistence type="predicted"/>
<gene>
    <name evidence="1" type="ORF">STAIW_v1c02080</name>
</gene>
<dbReference type="AlphaFoldDB" id="S5MG98"/>
<dbReference type="OrthoDB" id="389122at2"/>
<sequence length="107" mass="12829">MIKTLIFLSNNSIFEKNKEFLRVHLKILEKNKIKLDNFFEEKMNKSLWIEIKELKQKILNKHDSNFEYFKELIAKTEDFADDMIVNLWAILAVNISYLEYLNSLVKG</sequence>
<organism evidence="1 2">
    <name type="scientific">Spiroplasma taiwanense CT-1</name>
    <dbReference type="NCBI Taxonomy" id="1276220"/>
    <lineage>
        <taxon>Bacteria</taxon>
        <taxon>Bacillati</taxon>
        <taxon>Mycoplasmatota</taxon>
        <taxon>Mollicutes</taxon>
        <taxon>Entomoplasmatales</taxon>
        <taxon>Spiroplasmataceae</taxon>
        <taxon>Spiroplasma</taxon>
    </lineage>
</organism>
<name>S5MG98_9MOLU</name>
<reference evidence="1 2" key="1">
    <citation type="journal article" date="2013" name="Genome Biol. Evol.">
        <title>Comparison of metabolic capacities and inference of gene content evolution in mosquito-associated Spiroplasma diminutum and S. taiwanense.</title>
        <authorList>
            <person name="Lo W.S."/>
            <person name="Ku C."/>
            <person name="Chen L.L."/>
            <person name="Chang T.H."/>
            <person name="Kuo C.H."/>
        </authorList>
    </citation>
    <scope>NUCLEOTIDE SEQUENCE [LARGE SCALE GENOMIC DNA]</scope>
    <source>
        <strain evidence="1">CT-1</strain>
    </source>
</reference>
<evidence type="ECO:0000313" key="2">
    <source>
        <dbReference type="Proteomes" id="UP000014984"/>
    </source>
</evidence>
<dbReference type="KEGG" id="stai:STAIW_v1c02080"/>
<evidence type="ECO:0000313" key="1">
    <source>
        <dbReference type="EMBL" id="AGR40885.1"/>
    </source>
</evidence>
<dbReference type="STRING" id="1276220.STAIW_v1c02080"/>
<dbReference type="PATRIC" id="fig|1276220.3.peg.211"/>
<dbReference type="Proteomes" id="UP000014984">
    <property type="component" value="Chromosome"/>
</dbReference>
<dbReference type="EMBL" id="CP005074">
    <property type="protein sequence ID" value="AGR40885.1"/>
    <property type="molecule type" value="Genomic_DNA"/>
</dbReference>
<accession>S5MG98</accession>
<dbReference type="RefSeq" id="WP_020834024.1">
    <property type="nucleotide sequence ID" value="NC_021846.1"/>
</dbReference>
<dbReference type="HOGENOM" id="CLU_2208402_0_0_14"/>
<protein>
    <submittedName>
        <fullName evidence="1">Uncharacterized protein</fullName>
    </submittedName>
</protein>